<reference evidence="5" key="1">
    <citation type="submission" date="2022-06" db="EMBL/GenBank/DDBJ databases">
        <title>Uncovering the hologenomic basis of an extraordinary plant invasion.</title>
        <authorList>
            <person name="Bieker V.C."/>
            <person name="Martin M.D."/>
            <person name="Gilbert T."/>
            <person name="Hodgins K."/>
            <person name="Battlay P."/>
            <person name="Petersen B."/>
            <person name="Wilson J."/>
        </authorList>
    </citation>
    <scope>NUCLEOTIDE SEQUENCE</scope>
    <source>
        <strain evidence="5">AA19_3_7</strain>
        <tissue evidence="5">Leaf</tissue>
    </source>
</reference>
<dbReference type="SUPFAM" id="SSF54928">
    <property type="entry name" value="RNA-binding domain, RBD"/>
    <property type="match status" value="2"/>
</dbReference>
<feature type="region of interest" description="Disordered" evidence="3">
    <location>
        <begin position="665"/>
        <end position="695"/>
    </location>
</feature>
<proteinExistence type="predicted"/>
<feature type="compositionally biased region" description="Low complexity" evidence="3">
    <location>
        <begin position="584"/>
        <end position="624"/>
    </location>
</feature>
<name>A0AAD5CPW8_AMBAR</name>
<feature type="compositionally biased region" description="Polar residues" evidence="3">
    <location>
        <begin position="753"/>
        <end position="770"/>
    </location>
</feature>
<keyword evidence="1 2" id="KW-0694">RNA-binding</keyword>
<dbReference type="PANTHER" id="PTHR21245">
    <property type="entry name" value="HETEROGENEOUS NUCLEAR RIBONUCLEOPROTEIN"/>
    <property type="match status" value="1"/>
</dbReference>
<gene>
    <name evidence="5" type="ORF">M8C21_024653</name>
</gene>
<dbReference type="Pfam" id="PF00076">
    <property type="entry name" value="RRM_1"/>
    <property type="match status" value="3"/>
</dbReference>
<dbReference type="Proteomes" id="UP001206925">
    <property type="component" value="Unassembled WGS sequence"/>
</dbReference>
<feature type="domain" description="RRM" evidence="4">
    <location>
        <begin position="304"/>
        <end position="382"/>
    </location>
</feature>
<feature type="compositionally biased region" description="Basic and acidic residues" evidence="3">
    <location>
        <begin position="233"/>
        <end position="267"/>
    </location>
</feature>
<dbReference type="Gene3D" id="3.30.70.330">
    <property type="match status" value="3"/>
</dbReference>
<protein>
    <recommendedName>
        <fullName evidence="4">RRM domain-containing protein</fullName>
    </recommendedName>
</protein>
<dbReference type="GO" id="GO:0003723">
    <property type="term" value="F:RNA binding"/>
    <property type="evidence" value="ECO:0007669"/>
    <property type="project" value="UniProtKB-UniRule"/>
</dbReference>
<dbReference type="InterPro" id="IPR035979">
    <property type="entry name" value="RBD_domain_sf"/>
</dbReference>
<organism evidence="5 6">
    <name type="scientific">Ambrosia artemisiifolia</name>
    <name type="common">Common ragweed</name>
    <dbReference type="NCBI Taxonomy" id="4212"/>
    <lineage>
        <taxon>Eukaryota</taxon>
        <taxon>Viridiplantae</taxon>
        <taxon>Streptophyta</taxon>
        <taxon>Embryophyta</taxon>
        <taxon>Tracheophyta</taxon>
        <taxon>Spermatophyta</taxon>
        <taxon>Magnoliopsida</taxon>
        <taxon>eudicotyledons</taxon>
        <taxon>Gunneridae</taxon>
        <taxon>Pentapetalae</taxon>
        <taxon>asterids</taxon>
        <taxon>campanulids</taxon>
        <taxon>Asterales</taxon>
        <taxon>Asteraceae</taxon>
        <taxon>Asteroideae</taxon>
        <taxon>Heliantheae alliance</taxon>
        <taxon>Heliantheae</taxon>
        <taxon>Ambrosia</taxon>
    </lineage>
</organism>
<dbReference type="CDD" id="cd00590">
    <property type="entry name" value="RRM_SF"/>
    <property type="match status" value="3"/>
</dbReference>
<evidence type="ECO:0000259" key="4">
    <source>
        <dbReference type="PROSITE" id="PS50102"/>
    </source>
</evidence>
<dbReference type="AlphaFoldDB" id="A0AAD5CPW8"/>
<dbReference type="InterPro" id="IPR000504">
    <property type="entry name" value="RRM_dom"/>
</dbReference>
<feature type="domain" description="RRM" evidence="4">
    <location>
        <begin position="478"/>
        <end position="561"/>
    </location>
</feature>
<dbReference type="SMART" id="SM00360">
    <property type="entry name" value="RRM"/>
    <property type="match status" value="3"/>
</dbReference>
<feature type="region of interest" description="Disordered" evidence="3">
    <location>
        <begin position="584"/>
        <end position="628"/>
    </location>
</feature>
<evidence type="ECO:0000256" key="1">
    <source>
        <dbReference type="ARBA" id="ARBA00022884"/>
    </source>
</evidence>
<evidence type="ECO:0000256" key="2">
    <source>
        <dbReference type="PROSITE-ProRule" id="PRU00176"/>
    </source>
</evidence>
<evidence type="ECO:0000313" key="5">
    <source>
        <dbReference type="EMBL" id="KAI7746088.1"/>
    </source>
</evidence>
<sequence length="770" mass="86815">MEETPTVGEIKNPVTTKKKIRVVKKIVKKKIIKKVTSPNSRVNVNVNNINDSVEIEKVNVGVESVKEVEVSGMEEDQVYNKLEDCDWMKIEVPDSDQSNGVELQGSDCNNRVELQDSERNNGVDLQDSDMNRVELQDSDVNRVELQDVDQNRSALVDSSQNKIEVQDGDRNLVELENNDQNGSALVDGSQNRIETQDGDQKLVELRDSDQIRNILQNNDQNGSASVESAQNRSELEDNDRNQVELTDREHEANSMNVEEHEGEEGVKELINSGRDGLRSQEGSSESKVPKGKMVASRLYTKQMKKIFIHGLVQETKEEDIRKVFEEVGEVVEVKLIANLKTGKRRGCGFITFASADLANLALTKYQNVEICGRPCKTSAIEGIDTILLDNIDKKWNKEHVVELLQKIGIKKIDEVVVVPDPNNAALNCGFAFLEFETKKDAQMAYNKLRNEKGKHSYLKVSWASQFVDPVEEEINNIKSVYAENIPLSWDEKEVSDHFKMFGEIESIALAKNLRTAKRNDFAFINYKTCEAAHSCIEALTCKKSASNNGSKGRLKVSLAKSIQKVKPIRTVSGSAVTEVSHAYQNANRSRQSQNQYQNAYQSRQSKNQYQNAYQSRQSQQNSSNLGVYELPQKPKIITGKHEDSRKDSASSTTAELVQLLREQASWKQGGPSSTAGHHQPLFGGNKPYTEVGSKSAYHHDPREYHQSHLQIPSVTQHRPIANVTSFPRYDQQHVHYTSGSLNFSKPDPRYIQTRDQPTYPGSSTMYRKMH</sequence>
<feature type="region of interest" description="Disordered" evidence="3">
    <location>
        <begin position="215"/>
        <end position="293"/>
    </location>
</feature>
<dbReference type="EMBL" id="JAMZMK010007046">
    <property type="protein sequence ID" value="KAI7746088.1"/>
    <property type="molecule type" value="Genomic_DNA"/>
</dbReference>
<comment type="caution">
    <text evidence="5">The sequence shown here is derived from an EMBL/GenBank/DDBJ whole genome shotgun (WGS) entry which is preliminary data.</text>
</comment>
<evidence type="ECO:0000256" key="3">
    <source>
        <dbReference type="SAM" id="MobiDB-lite"/>
    </source>
</evidence>
<keyword evidence="6" id="KW-1185">Reference proteome</keyword>
<accession>A0AAD5CPW8</accession>
<dbReference type="InterPro" id="IPR012677">
    <property type="entry name" value="Nucleotide-bd_a/b_plait_sf"/>
</dbReference>
<feature type="region of interest" description="Disordered" evidence="3">
    <location>
        <begin position="738"/>
        <end position="770"/>
    </location>
</feature>
<feature type="compositionally biased region" description="Polar residues" evidence="3">
    <location>
        <begin position="215"/>
        <end position="232"/>
    </location>
</feature>
<evidence type="ECO:0000313" key="6">
    <source>
        <dbReference type="Proteomes" id="UP001206925"/>
    </source>
</evidence>
<feature type="domain" description="RRM" evidence="4">
    <location>
        <begin position="384"/>
        <end position="465"/>
    </location>
</feature>
<dbReference type="PROSITE" id="PS50102">
    <property type="entry name" value="RRM"/>
    <property type="match status" value="3"/>
</dbReference>